<evidence type="ECO:0000313" key="2">
    <source>
        <dbReference type="Proteomes" id="UP000828048"/>
    </source>
</evidence>
<organism evidence="1 2">
    <name type="scientific">Vaccinium darrowii</name>
    <dbReference type="NCBI Taxonomy" id="229202"/>
    <lineage>
        <taxon>Eukaryota</taxon>
        <taxon>Viridiplantae</taxon>
        <taxon>Streptophyta</taxon>
        <taxon>Embryophyta</taxon>
        <taxon>Tracheophyta</taxon>
        <taxon>Spermatophyta</taxon>
        <taxon>Magnoliopsida</taxon>
        <taxon>eudicotyledons</taxon>
        <taxon>Gunneridae</taxon>
        <taxon>Pentapetalae</taxon>
        <taxon>asterids</taxon>
        <taxon>Ericales</taxon>
        <taxon>Ericaceae</taxon>
        <taxon>Vaccinioideae</taxon>
        <taxon>Vaccinieae</taxon>
        <taxon>Vaccinium</taxon>
    </lineage>
</organism>
<reference evidence="1 2" key="1">
    <citation type="journal article" date="2021" name="Hortic Res">
        <title>High-quality reference genome and annotation aids understanding of berry development for evergreen blueberry (Vaccinium darrowii).</title>
        <authorList>
            <person name="Yu J."/>
            <person name="Hulse-Kemp A.M."/>
            <person name="Babiker E."/>
            <person name="Staton M."/>
        </authorList>
    </citation>
    <scope>NUCLEOTIDE SEQUENCE [LARGE SCALE GENOMIC DNA]</scope>
    <source>
        <strain evidence="2">cv. NJ 8807/NJ 8810</strain>
        <tissue evidence="1">Young leaf</tissue>
    </source>
</reference>
<keyword evidence="2" id="KW-1185">Reference proteome</keyword>
<evidence type="ECO:0000313" key="1">
    <source>
        <dbReference type="EMBL" id="KAH7847652.1"/>
    </source>
</evidence>
<dbReference type="Proteomes" id="UP000828048">
    <property type="component" value="Chromosome 5"/>
</dbReference>
<sequence>MNITYDSLTVEPEPNSTVVGRATGLYVSAGLDQLGLLRTFTFVFTTEKYNGSTLSVLGWNPVLDTYREISIIGESSVFRLARGTATCKTTWLNLTTGDAVVEYNVVALHY</sequence>
<accession>A0ACB7Y350</accession>
<proteinExistence type="predicted"/>
<dbReference type="EMBL" id="CM037155">
    <property type="protein sequence ID" value="KAH7847652.1"/>
    <property type="molecule type" value="Genomic_DNA"/>
</dbReference>
<comment type="caution">
    <text evidence="1">The sequence shown here is derived from an EMBL/GenBank/DDBJ whole genome shotgun (WGS) entry which is preliminary data.</text>
</comment>
<gene>
    <name evidence="1" type="ORF">Vadar_028565</name>
</gene>
<protein>
    <submittedName>
        <fullName evidence="1">Uncharacterized protein</fullName>
    </submittedName>
</protein>
<name>A0ACB7Y350_9ERIC</name>